<dbReference type="Gene3D" id="3.40.50.10330">
    <property type="entry name" value="Probable inorganic polyphosphate/atp-NAD kinase, domain 1"/>
    <property type="match status" value="1"/>
</dbReference>
<dbReference type="PANTHER" id="PTHR20275:SF26">
    <property type="entry name" value="NADH KINASE POS5, MITOCHONDRIAL"/>
    <property type="match status" value="1"/>
</dbReference>
<keyword evidence="7" id="KW-0520">NAD</keyword>
<dbReference type="Pfam" id="PF20143">
    <property type="entry name" value="NAD_kinase_C"/>
    <property type="match status" value="1"/>
</dbReference>
<keyword evidence="4" id="KW-0418">Kinase</keyword>
<keyword evidence="5" id="KW-0067">ATP-binding</keyword>
<keyword evidence="9" id="KW-0812">Transmembrane</keyword>
<organism evidence="10 11">
    <name type="scientific">Rhizoctonia solani</name>
    <dbReference type="NCBI Taxonomy" id="456999"/>
    <lineage>
        <taxon>Eukaryota</taxon>
        <taxon>Fungi</taxon>
        <taxon>Dikarya</taxon>
        <taxon>Basidiomycota</taxon>
        <taxon>Agaricomycotina</taxon>
        <taxon>Agaricomycetes</taxon>
        <taxon>Cantharellales</taxon>
        <taxon>Ceratobasidiaceae</taxon>
        <taxon>Rhizoctonia</taxon>
    </lineage>
</organism>
<evidence type="ECO:0000313" key="10">
    <source>
        <dbReference type="EMBL" id="CAE6416242.1"/>
    </source>
</evidence>
<keyword evidence="9" id="KW-1133">Transmembrane helix</keyword>
<dbReference type="Gene3D" id="2.60.200.30">
    <property type="entry name" value="Probable inorganic polyphosphate/atp-NAD kinase, domain 2"/>
    <property type="match status" value="1"/>
</dbReference>
<keyword evidence="2" id="KW-0808">Transferase</keyword>
<accession>A0A8H2X3H7</accession>
<keyword evidence="9" id="KW-0472">Membrane</keyword>
<dbReference type="InterPro" id="IPR017437">
    <property type="entry name" value="ATP-NAD_kinase_PpnK-typ_C"/>
</dbReference>
<evidence type="ECO:0000256" key="1">
    <source>
        <dbReference type="ARBA" id="ARBA00010995"/>
    </source>
</evidence>
<evidence type="ECO:0000256" key="9">
    <source>
        <dbReference type="SAM" id="Phobius"/>
    </source>
</evidence>
<dbReference type="PANTHER" id="PTHR20275">
    <property type="entry name" value="NAD KINASE"/>
    <property type="match status" value="1"/>
</dbReference>
<dbReference type="FunFam" id="2.60.200.30:FF:000009">
    <property type="entry name" value="Poly(P)/ATP NAD kinase"/>
    <property type="match status" value="1"/>
</dbReference>
<feature type="region of interest" description="Disordered" evidence="8">
    <location>
        <begin position="374"/>
        <end position="393"/>
    </location>
</feature>
<evidence type="ECO:0000256" key="8">
    <source>
        <dbReference type="SAM" id="MobiDB-lite"/>
    </source>
</evidence>
<dbReference type="SUPFAM" id="SSF111331">
    <property type="entry name" value="NAD kinase/diacylglycerol kinase-like"/>
    <property type="match status" value="1"/>
</dbReference>
<dbReference type="GO" id="GO:0006741">
    <property type="term" value="P:NADP+ biosynthetic process"/>
    <property type="evidence" value="ECO:0007669"/>
    <property type="project" value="InterPro"/>
</dbReference>
<evidence type="ECO:0000256" key="4">
    <source>
        <dbReference type="ARBA" id="ARBA00022777"/>
    </source>
</evidence>
<keyword evidence="3" id="KW-0547">Nucleotide-binding</keyword>
<dbReference type="AlphaFoldDB" id="A0A8H2X3H7"/>
<name>A0A8H2X3H7_9AGAM</name>
<protein>
    <recommendedName>
        <fullName evidence="12">NAD+ kinase</fullName>
    </recommendedName>
</protein>
<proteinExistence type="inferred from homology"/>
<dbReference type="InterPro" id="IPR016064">
    <property type="entry name" value="NAD/diacylglycerol_kinase_sf"/>
</dbReference>
<reference evidence="10" key="1">
    <citation type="submission" date="2021-01" db="EMBL/GenBank/DDBJ databases">
        <authorList>
            <person name="Kaushik A."/>
        </authorList>
    </citation>
    <scope>NUCLEOTIDE SEQUENCE</scope>
    <source>
        <strain evidence="10">AG2-2IIIB</strain>
    </source>
</reference>
<evidence type="ECO:0008006" key="12">
    <source>
        <dbReference type="Google" id="ProtNLM"/>
    </source>
</evidence>
<evidence type="ECO:0000256" key="2">
    <source>
        <dbReference type="ARBA" id="ARBA00022679"/>
    </source>
</evidence>
<evidence type="ECO:0000256" key="7">
    <source>
        <dbReference type="ARBA" id="ARBA00023027"/>
    </source>
</evidence>
<keyword evidence="6" id="KW-0521">NADP</keyword>
<comment type="caution">
    <text evidence="10">The sequence shown here is derived from an EMBL/GenBank/DDBJ whole genome shotgun (WGS) entry which is preliminary data.</text>
</comment>
<comment type="similarity">
    <text evidence="1">Belongs to the NAD kinase family.</text>
</comment>
<dbReference type="Pfam" id="PF01513">
    <property type="entry name" value="NAD_kinase"/>
    <property type="match status" value="1"/>
</dbReference>
<dbReference type="GO" id="GO:0019674">
    <property type="term" value="P:NAD+ metabolic process"/>
    <property type="evidence" value="ECO:0007669"/>
    <property type="project" value="InterPro"/>
</dbReference>
<evidence type="ECO:0000313" key="11">
    <source>
        <dbReference type="Proteomes" id="UP000663843"/>
    </source>
</evidence>
<dbReference type="HAMAP" id="MF_00361">
    <property type="entry name" value="NAD_kinase"/>
    <property type="match status" value="1"/>
</dbReference>
<dbReference type="EMBL" id="CAJMWT010001709">
    <property type="protein sequence ID" value="CAE6416242.1"/>
    <property type="molecule type" value="Genomic_DNA"/>
</dbReference>
<dbReference type="GO" id="GO:0003951">
    <property type="term" value="F:NAD+ kinase activity"/>
    <property type="evidence" value="ECO:0007669"/>
    <property type="project" value="InterPro"/>
</dbReference>
<sequence length="422" mass="45916">MADQFEDRPTWIFLTSVVLGLAVDLGHVFLESMFTLCYPLTRPIPKFKGNPRLLLPTYRGPRYPISSRSTSDSAPPLVDRTTRSKVQLSDYVRKDGIKNILFCRKPNDEKVAGAFEMAVNYIQRQFRGTTLFVESSSKIPVGVEPYNPDAADKPDIDLIITIGGDGTILHANSMFNTGPVPPVLSFSMGTLGFLLPFHIGSLPTALENTFSGAATVLERMRLACTFQDAAGKFLLRGAKNRLLVMNEVALHRGGSPHLTRIDSFVDDDHLTEAVSDGLIVSTPTGSTAYSLSSGGPIVHPCVEALVMTPICPRSLSFRPLVLPASSEIRLTVNKGSRAYAEVSADGQSVMNLFPGESVRISTSRYPMPCINRSSPACAPDADEEEGLPNSADQDNWVRDINNLLLFNVSFKSSAIVFGKEAT</sequence>
<evidence type="ECO:0000256" key="6">
    <source>
        <dbReference type="ARBA" id="ARBA00022857"/>
    </source>
</evidence>
<dbReference type="InterPro" id="IPR002504">
    <property type="entry name" value="NADK"/>
</dbReference>
<gene>
    <name evidence="10" type="ORF">RDB_LOCUS49012</name>
</gene>
<feature type="transmembrane region" description="Helical" evidence="9">
    <location>
        <begin position="12"/>
        <end position="30"/>
    </location>
</feature>
<dbReference type="GO" id="GO:0005524">
    <property type="term" value="F:ATP binding"/>
    <property type="evidence" value="ECO:0007669"/>
    <property type="project" value="UniProtKB-KW"/>
</dbReference>
<evidence type="ECO:0000256" key="3">
    <source>
        <dbReference type="ARBA" id="ARBA00022741"/>
    </source>
</evidence>
<dbReference type="Proteomes" id="UP000663843">
    <property type="component" value="Unassembled WGS sequence"/>
</dbReference>
<dbReference type="InterPro" id="IPR017438">
    <property type="entry name" value="ATP-NAD_kinase_N"/>
</dbReference>
<evidence type="ECO:0000256" key="5">
    <source>
        <dbReference type="ARBA" id="ARBA00022840"/>
    </source>
</evidence>